<evidence type="ECO:0000313" key="11">
    <source>
        <dbReference type="Proteomes" id="UP000515312"/>
    </source>
</evidence>
<feature type="domain" description="ABC3 transporter permease C-terminal" evidence="8">
    <location>
        <begin position="293"/>
        <end position="406"/>
    </location>
</feature>
<evidence type="ECO:0000256" key="7">
    <source>
        <dbReference type="SAM" id="Phobius"/>
    </source>
</evidence>
<dbReference type="EMBL" id="CP060394">
    <property type="protein sequence ID" value="QNI34919.1"/>
    <property type="molecule type" value="Genomic_DNA"/>
</dbReference>
<dbReference type="KEGG" id="adin:H7849_10805"/>
<name>A0A7G8BQU9_9BACT</name>
<comment type="similarity">
    <text evidence="6">Belongs to the ABC-4 integral membrane protein family.</text>
</comment>
<dbReference type="GO" id="GO:0005886">
    <property type="term" value="C:plasma membrane"/>
    <property type="evidence" value="ECO:0007669"/>
    <property type="project" value="UniProtKB-SubCell"/>
</dbReference>
<evidence type="ECO:0000256" key="6">
    <source>
        <dbReference type="ARBA" id="ARBA00038076"/>
    </source>
</evidence>
<feature type="transmembrane region" description="Helical" evidence="7">
    <location>
        <begin position="341"/>
        <end position="362"/>
    </location>
</feature>
<dbReference type="Proteomes" id="UP000515312">
    <property type="component" value="Chromosome"/>
</dbReference>
<accession>A0A7G8BQU9</accession>
<feature type="domain" description="MacB-like periplasmic core" evidence="9">
    <location>
        <begin position="22"/>
        <end position="217"/>
    </location>
</feature>
<feature type="transmembrane region" description="Helical" evidence="7">
    <location>
        <begin position="288"/>
        <end position="313"/>
    </location>
</feature>
<evidence type="ECO:0000256" key="3">
    <source>
        <dbReference type="ARBA" id="ARBA00022692"/>
    </source>
</evidence>
<dbReference type="Pfam" id="PF12704">
    <property type="entry name" value="MacB_PCD"/>
    <property type="match status" value="1"/>
</dbReference>
<comment type="subcellular location">
    <subcellularLocation>
        <location evidence="1">Cell membrane</location>
        <topology evidence="1">Multi-pass membrane protein</topology>
    </subcellularLocation>
</comment>
<sequence length="418" mass="45253">MQNVEDIFGQVFRAIWANKLRSFLTMFGIAWGVGSMLLLISVGEGFRSGQRRQLATLGNDLIMMWGGTIPAVANQHTGMRPYNLTLSDADAIRSQASEVRNATAFINRNDIKQQSAYESAGGQAIGAEPNYSGIRFMPIREGRFINDADLRDRRRVIVLGDKSAKLLFPGRPALGETVLLNGSNFVVVGIADKTGRGNNDNDNQKIYIPLSTMLEMFPLKGENIPADSVTSIQYQPRIRGENAAAMRQVHEIIAKRHGFDPGSKDAFNEWDTIKEEQMVGKIWTAMDVFLGGVGIVTLALGAVGIINIMLVSVSERTREIGLRKALGATSRSIMTQFFLEGLLLTGVSGLIGIGGSALLMYVLQSTLGNSMPGFDPPRLVPWSAALALLSLSVSGIIAGLYPAGKAAALEPVEALRRE</sequence>
<organism evidence="10 11">
    <name type="scientific">Alloacidobacterium dinghuense</name>
    <dbReference type="NCBI Taxonomy" id="2763107"/>
    <lineage>
        <taxon>Bacteria</taxon>
        <taxon>Pseudomonadati</taxon>
        <taxon>Acidobacteriota</taxon>
        <taxon>Terriglobia</taxon>
        <taxon>Terriglobales</taxon>
        <taxon>Acidobacteriaceae</taxon>
        <taxon>Alloacidobacterium</taxon>
    </lineage>
</organism>
<evidence type="ECO:0000259" key="9">
    <source>
        <dbReference type="Pfam" id="PF12704"/>
    </source>
</evidence>
<evidence type="ECO:0000256" key="1">
    <source>
        <dbReference type="ARBA" id="ARBA00004651"/>
    </source>
</evidence>
<dbReference type="Pfam" id="PF02687">
    <property type="entry name" value="FtsX"/>
    <property type="match status" value="1"/>
</dbReference>
<keyword evidence="5 7" id="KW-0472">Membrane</keyword>
<evidence type="ECO:0000256" key="5">
    <source>
        <dbReference type="ARBA" id="ARBA00023136"/>
    </source>
</evidence>
<keyword evidence="3 7" id="KW-0812">Transmembrane</keyword>
<keyword evidence="2" id="KW-1003">Cell membrane</keyword>
<feature type="transmembrane region" description="Helical" evidence="7">
    <location>
        <begin position="382"/>
        <end position="401"/>
    </location>
</feature>
<gene>
    <name evidence="10" type="ORF">H7849_10805</name>
</gene>
<dbReference type="PANTHER" id="PTHR30572:SF4">
    <property type="entry name" value="ABC TRANSPORTER PERMEASE YTRF"/>
    <property type="match status" value="1"/>
</dbReference>
<evidence type="ECO:0000256" key="4">
    <source>
        <dbReference type="ARBA" id="ARBA00022989"/>
    </source>
</evidence>
<dbReference type="InterPro" id="IPR003838">
    <property type="entry name" value="ABC3_permease_C"/>
</dbReference>
<dbReference type="InterPro" id="IPR025857">
    <property type="entry name" value="MacB_PCD"/>
</dbReference>
<reference evidence="10 11" key="1">
    <citation type="submission" date="2020-08" db="EMBL/GenBank/DDBJ databases">
        <title>Edaphobacter telluris sp. nov. and Acidobacterium dinghuensis sp. nov., two acidobacteria isolated from forest soil.</title>
        <authorList>
            <person name="Fu J."/>
            <person name="Qiu L."/>
        </authorList>
    </citation>
    <scope>NUCLEOTIDE SEQUENCE [LARGE SCALE GENOMIC DNA]</scope>
    <source>
        <strain evidence="10">4Y35</strain>
    </source>
</reference>
<keyword evidence="4 7" id="KW-1133">Transmembrane helix</keyword>
<evidence type="ECO:0000256" key="2">
    <source>
        <dbReference type="ARBA" id="ARBA00022475"/>
    </source>
</evidence>
<proteinExistence type="inferred from homology"/>
<evidence type="ECO:0000259" key="8">
    <source>
        <dbReference type="Pfam" id="PF02687"/>
    </source>
</evidence>
<dbReference type="AlphaFoldDB" id="A0A7G8BQU9"/>
<dbReference type="GO" id="GO:0022857">
    <property type="term" value="F:transmembrane transporter activity"/>
    <property type="evidence" value="ECO:0007669"/>
    <property type="project" value="TreeGrafter"/>
</dbReference>
<keyword evidence="11" id="KW-1185">Reference proteome</keyword>
<dbReference type="InterPro" id="IPR050250">
    <property type="entry name" value="Macrolide_Exporter_MacB"/>
</dbReference>
<feature type="transmembrane region" description="Helical" evidence="7">
    <location>
        <begin position="20"/>
        <end position="42"/>
    </location>
</feature>
<dbReference type="PANTHER" id="PTHR30572">
    <property type="entry name" value="MEMBRANE COMPONENT OF TRANSPORTER-RELATED"/>
    <property type="match status" value="1"/>
</dbReference>
<evidence type="ECO:0000313" key="10">
    <source>
        <dbReference type="EMBL" id="QNI34919.1"/>
    </source>
</evidence>
<protein>
    <submittedName>
        <fullName evidence="10">ABC transporter permease</fullName>
    </submittedName>
</protein>